<dbReference type="RefSeq" id="WP_271337702.1">
    <property type="nucleotide sequence ID" value="NZ_JAMZNK010000045.1"/>
</dbReference>
<protein>
    <submittedName>
        <fullName evidence="2">Carboxypeptidase-like regulatory domain-containing protein</fullName>
    </submittedName>
</protein>
<dbReference type="Pfam" id="PF13715">
    <property type="entry name" value="CarbopepD_reg_2"/>
    <property type="match status" value="1"/>
</dbReference>
<name>A0ABT4WHH8_9FLAO</name>
<dbReference type="Proteomes" id="UP001212170">
    <property type="component" value="Unassembled WGS sequence"/>
</dbReference>
<evidence type="ECO:0000313" key="3">
    <source>
        <dbReference type="Proteomes" id="UP001212170"/>
    </source>
</evidence>
<organism evidence="2 3">
    <name type="scientific">Flavobacterium azizsancarii</name>
    <dbReference type="NCBI Taxonomy" id="2961580"/>
    <lineage>
        <taxon>Bacteria</taxon>
        <taxon>Pseudomonadati</taxon>
        <taxon>Bacteroidota</taxon>
        <taxon>Flavobacteriia</taxon>
        <taxon>Flavobacteriales</taxon>
        <taxon>Flavobacteriaceae</taxon>
        <taxon>Flavobacterium</taxon>
    </lineage>
</organism>
<evidence type="ECO:0000256" key="1">
    <source>
        <dbReference type="SAM" id="SignalP"/>
    </source>
</evidence>
<keyword evidence="1" id="KW-0732">Signal</keyword>
<accession>A0ABT4WHH8</accession>
<feature type="signal peptide" evidence="1">
    <location>
        <begin position="1"/>
        <end position="19"/>
    </location>
</feature>
<gene>
    <name evidence="2" type="ORF">NJT12_20050</name>
</gene>
<reference evidence="2 3" key="1">
    <citation type="journal article" date="2023" name="Chemosphere">
        <title>Whole genome analysis of Flavobacterium aziz-sancarii sp. nov., isolated from Ardley Island (Antarctica), revealed a rich resistome and bioremediation potential.</title>
        <authorList>
            <person name="Otur C."/>
            <person name="Okay S."/>
            <person name="Kurt-Kizildogan A."/>
        </authorList>
    </citation>
    <scope>NUCLEOTIDE SEQUENCE [LARGE SCALE GENOMIC DNA]</scope>
    <source>
        <strain evidence="2 3">AC</strain>
    </source>
</reference>
<comment type="caution">
    <text evidence="2">The sequence shown here is derived from an EMBL/GenBank/DDBJ whole genome shotgun (WGS) entry which is preliminary data.</text>
</comment>
<evidence type="ECO:0000313" key="2">
    <source>
        <dbReference type="EMBL" id="MDA6071921.1"/>
    </source>
</evidence>
<dbReference type="InterPro" id="IPR008969">
    <property type="entry name" value="CarboxyPept-like_regulatory"/>
</dbReference>
<keyword evidence="3" id="KW-1185">Reference proteome</keyword>
<dbReference type="EMBL" id="JAMZNK010000045">
    <property type="protein sequence ID" value="MDA6071921.1"/>
    <property type="molecule type" value="Genomic_DNA"/>
</dbReference>
<dbReference type="SUPFAM" id="SSF49464">
    <property type="entry name" value="Carboxypeptidase regulatory domain-like"/>
    <property type="match status" value="1"/>
</dbReference>
<sequence length="151" mass="17018">MRRNYMLVFILLSFGVTFAQEEAIFTGTVIDAKTQNLLEIVVVSIQNSSITQLTTVQGKFELHSSIKGEQLLLLHSQSYKDLLLKVNSNSGQTVDLGILQLEDNFSDDVPAILITLLDADLSDYNISSEYCRKSVKIVEKYVVCGKWLRRI</sequence>
<proteinExistence type="predicted"/>
<feature type="chain" id="PRO_5047294754" evidence="1">
    <location>
        <begin position="20"/>
        <end position="151"/>
    </location>
</feature>